<evidence type="ECO:0000313" key="2">
    <source>
        <dbReference type="Proteomes" id="UP000492821"/>
    </source>
</evidence>
<reference evidence="2" key="1">
    <citation type="journal article" date="2013" name="Genetics">
        <title>The draft genome and transcriptome of Panagrellus redivivus are shaped by the harsh demands of a free-living lifestyle.</title>
        <authorList>
            <person name="Srinivasan J."/>
            <person name="Dillman A.R."/>
            <person name="Macchietto M.G."/>
            <person name="Heikkinen L."/>
            <person name="Lakso M."/>
            <person name="Fracchia K.M."/>
            <person name="Antoshechkin I."/>
            <person name="Mortazavi A."/>
            <person name="Wong G."/>
            <person name="Sternberg P.W."/>
        </authorList>
    </citation>
    <scope>NUCLEOTIDE SEQUENCE [LARGE SCALE GENOMIC DNA]</scope>
    <source>
        <strain evidence="2">MT8872</strain>
    </source>
</reference>
<organism evidence="2 3">
    <name type="scientific">Panagrellus redivivus</name>
    <name type="common">Microworm</name>
    <dbReference type="NCBI Taxonomy" id="6233"/>
    <lineage>
        <taxon>Eukaryota</taxon>
        <taxon>Metazoa</taxon>
        <taxon>Ecdysozoa</taxon>
        <taxon>Nematoda</taxon>
        <taxon>Chromadorea</taxon>
        <taxon>Rhabditida</taxon>
        <taxon>Tylenchina</taxon>
        <taxon>Panagrolaimomorpha</taxon>
        <taxon>Panagrolaimoidea</taxon>
        <taxon>Panagrolaimidae</taxon>
        <taxon>Panagrellus</taxon>
    </lineage>
</organism>
<dbReference type="WBParaSite" id="Pan_g13373.t1">
    <property type="protein sequence ID" value="Pan_g13373.t1"/>
    <property type="gene ID" value="Pan_g13373"/>
</dbReference>
<feature type="region of interest" description="Disordered" evidence="1">
    <location>
        <begin position="1"/>
        <end position="21"/>
    </location>
</feature>
<reference evidence="3" key="2">
    <citation type="submission" date="2020-10" db="UniProtKB">
        <authorList>
            <consortium name="WormBaseParasite"/>
        </authorList>
    </citation>
    <scope>IDENTIFICATION</scope>
</reference>
<keyword evidence="2" id="KW-1185">Reference proteome</keyword>
<protein>
    <submittedName>
        <fullName evidence="3">Uncharacterized protein</fullName>
    </submittedName>
</protein>
<evidence type="ECO:0000256" key="1">
    <source>
        <dbReference type="SAM" id="MobiDB-lite"/>
    </source>
</evidence>
<dbReference type="AlphaFoldDB" id="A0A7E4UVK8"/>
<proteinExistence type="predicted"/>
<name>A0A7E4UVK8_PANRE</name>
<evidence type="ECO:0000313" key="3">
    <source>
        <dbReference type="WBParaSite" id="Pan_g13373.t1"/>
    </source>
</evidence>
<sequence length="140" mass="15183">MTETTAEGQLPGSTGHALTTIDDGTKTHCTVLFVAMNKDGDRRRTKNTTDMSDAFFAIEMVAIVILIHGEGEKWVENRFDLDLAHIDSLLSRVITSNPAPPKAANATAQPSKVPVDHGPNFAYRTSVPHATGILSLYFCN</sequence>
<accession>A0A7E4UVK8</accession>
<dbReference type="Proteomes" id="UP000492821">
    <property type="component" value="Unassembled WGS sequence"/>
</dbReference>